<dbReference type="Pfam" id="PF18731">
    <property type="entry name" value="HEPN_Swt1"/>
    <property type="match status" value="1"/>
</dbReference>
<sequence length="195" mass="22039">MNAEEQVELFVLKCASLKIAVDDVSPGAAVDDIGVVLDQPGINSSLEQFSQEVRTNANRMAEYYKLFYMLENDIRKLIDDTLIEAHGADWWDKHSPNSAKEECKANQQREKDAGFTSRSDNELDYISFGQLGDIIRNNWDLFGGILSNQKALGRVMYSLNNLRGPIAHCGLLAEDEVDRLKLTVKDWFRLLEGPK</sequence>
<evidence type="ECO:0000313" key="3">
    <source>
        <dbReference type="EMBL" id="AYG58044.1"/>
    </source>
</evidence>
<dbReference type="EMBL" id="CP032694">
    <property type="protein sequence ID" value="AYG58044.1"/>
    <property type="molecule type" value="Genomic_DNA"/>
</dbReference>
<evidence type="ECO:0000256" key="1">
    <source>
        <dbReference type="SAM" id="MobiDB-lite"/>
    </source>
</evidence>
<reference evidence="3 4" key="1">
    <citation type="submission" date="2018-10" db="EMBL/GenBank/DDBJ databases">
        <title>Rhizobium etli, R. leguminosarum and a new Rhizobium genospecies from Phaseolus dumosus.</title>
        <authorList>
            <person name="Ramirez-Puebla S.T."/>
            <person name="Rogel-Hernandez M.A."/>
            <person name="Guerrero G."/>
            <person name="Ormeno-Orrillo E."/>
            <person name="Martinez-Romero J.C."/>
            <person name="Negrete-Yankelevich S."/>
            <person name="Martinez-Romero E."/>
        </authorList>
    </citation>
    <scope>NUCLEOTIDE SEQUENCE [LARGE SCALE GENOMIC DNA]</scope>
    <source>
        <strain evidence="3 4">CCGE525</strain>
    </source>
</reference>
<dbReference type="OrthoDB" id="4773522at2"/>
<evidence type="ECO:0000313" key="4">
    <source>
        <dbReference type="Proteomes" id="UP000282195"/>
    </source>
</evidence>
<gene>
    <name evidence="3" type="ORF">CCGE525_03845</name>
</gene>
<name>A0A387FPB7_9HYPH</name>
<dbReference type="RefSeq" id="WP_120703128.1">
    <property type="nucleotide sequence ID" value="NZ_CP032694.1"/>
</dbReference>
<dbReference type="AlphaFoldDB" id="A0A387FPB7"/>
<proteinExistence type="predicted"/>
<dbReference type="KEGG" id="rjg:CCGE525_03845"/>
<organism evidence="3 4">
    <name type="scientific">Rhizobium jaguaris</name>
    <dbReference type="NCBI Taxonomy" id="1312183"/>
    <lineage>
        <taxon>Bacteria</taxon>
        <taxon>Pseudomonadati</taxon>
        <taxon>Pseudomonadota</taxon>
        <taxon>Alphaproteobacteria</taxon>
        <taxon>Hyphomicrobiales</taxon>
        <taxon>Rhizobiaceae</taxon>
        <taxon>Rhizobium/Agrobacterium group</taxon>
        <taxon>Rhizobium</taxon>
    </lineage>
</organism>
<accession>A0A387FPB7</accession>
<feature type="region of interest" description="Disordered" evidence="1">
    <location>
        <begin position="94"/>
        <end position="114"/>
    </location>
</feature>
<evidence type="ECO:0000259" key="2">
    <source>
        <dbReference type="Pfam" id="PF18731"/>
    </source>
</evidence>
<feature type="domain" description="Swt1-like HEPN" evidence="2">
    <location>
        <begin position="65"/>
        <end position="190"/>
    </location>
</feature>
<protein>
    <recommendedName>
        <fullName evidence="2">Swt1-like HEPN domain-containing protein</fullName>
    </recommendedName>
</protein>
<feature type="compositionally biased region" description="Basic and acidic residues" evidence="1">
    <location>
        <begin position="94"/>
        <end position="113"/>
    </location>
</feature>
<dbReference type="Proteomes" id="UP000282195">
    <property type="component" value="Chromosome"/>
</dbReference>
<keyword evidence="4" id="KW-1185">Reference proteome</keyword>
<dbReference type="InterPro" id="IPR041650">
    <property type="entry name" value="HEPN_Swt1"/>
</dbReference>